<evidence type="ECO:0000256" key="10">
    <source>
        <dbReference type="ARBA" id="ARBA00030071"/>
    </source>
</evidence>
<evidence type="ECO:0000256" key="2">
    <source>
        <dbReference type="ARBA" id="ARBA00008079"/>
    </source>
</evidence>
<dbReference type="GO" id="GO:0015078">
    <property type="term" value="F:proton transmembrane transporter activity"/>
    <property type="evidence" value="ECO:0007669"/>
    <property type="project" value="TreeGrafter"/>
</dbReference>
<evidence type="ECO:0000256" key="9">
    <source>
        <dbReference type="ARBA" id="ARBA00025694"/>
    </source>
</evidence>
<dbReference type="Pfam" id="PF03626">
    <property type="entry name" value="COX4_pro"/>
    <property type="match status" value="1"/>
</dbReference>
<evidence type="ECO:0000313" key="18">
    <source>
        <dbReference type="Proteomes" id="UP000565205"/>
    </source>
</evidence>
<name>A0A850NNN9_9PROT</name>
<feature type="transmembrane region" description="Helical" evidence="14">
    <location>
        <begin position="74"/>
        <end position="95"/>
    </location>
</feature>
<dbReference type="Proteomes" id="UP000557688">
    <property type="component" value="Unassembled WGS sequence"/>
</dbReference>
<dbReference type="PANTHER" id="PTHR36835">
    <property type="entry name" value="CYTOCHROME BO(3) UBIQUINOL OXIDASE SUBUNIT 4"/>
    <property type="match status" value="1"/>
</dbReference>
<evidence type="ECO:0000256" key="12">
    <source>
        <dbReference type="ARBA" id="ARBA00031887"/>
    </source>
</evidence>
<gene>
    <name evidence="15" type="ORF">FHR90_001495</name>
    <name evidence="16" type="ORF">HUK83_06630</name>
</gene>
<feature type="transmembrane region" description="Helical" evidence="14">
    <location>
        <begin position="41"/>
        <end position="62"/>
    </location>
</feature>
<organism evidence="16 18">
    <name type="scientific">Endobacter medicaginis</name>
    <dbReference type="NCBI Taxonomy" id="1181271"/>
    <lineage>
        <taxon>Bacteria</taxon>
        <taxon>Pseudomonadati</taxon>
        <taxon>Pseudomonadota</taxon>
        <taxon>Alphaproteobacteria</taxon>
        <taxon>Acetobacterales</taxon>
        <taxon>Acetobacteraceae</taxon>
        <taxon>Endobacter</taxon>
    </lineage>
</organism>
<dbReference type="InterPro" id="IPR005171">
    <property type="entry name" value="Cyt_c_oxidase_su4_prok"/>
</dbReference>
<dbReference type="RefSeq" id="WP_176623195.1">
    <property type="nucleotide sequence ID" value="NZ_JABXXQ010000093.1"/>
</dbReference>
<reference evidence="16 18" key="1">
    <citation type="submission" date="2020-06" db="EMBL/GenBank/DDBJ databases">
        <title>Description of novel acetic acid bacteria.</title>
        <authorList>
            <person name="Sombolestani A."/>
        </authorList>
    </citation>
    <scope>NUCLEOTIDE SEQUENCE [LARGE SCALE GENOMIC DNA]</scope>
    <source>
        <strain evidence="16 18">LMG 26838</strain>
    </source>
</reference>
<comment type="function">
    <text evidence="9">Cytochrome bo(3) ubiquinol terminal oxidase is the component of the aerobic respiratory chain of E.coli that predominates when cells are grown at high aeration. Has proton pump activity across the membrane in addition to electron transfer, pumping 2 protons/electron.</text>
</comment>
<keyword evidence="17" id="KW-1185">Reference proteome</keyword>
<keyword evidence="5" id="KW-1003">Cell membrane</keyword>
<dbReference type="Proteomes" id="UP000565205">
    <property type="component" value="Unassembled WGS sequence"/>
</dbReference>
<proteinExistence type="inferred from homology"/>
<evidence type="ECO:0000313" key="17">
    <source>
        <dbReference type="Proteomes" id="UP000557688"/>
    </source>
</evidence>
<evidence type="ECO:0000256" key="8">
    <source>
        <dbReference type="ARBA" id="ARBA00023136"/>
    </source>
</evidence>
<comment type="caution">
    <text evidence="16">The sequence shown here is derived from an EMBL/GenBank/DDBJ whole genome shotgun (WGS) entry which is preliminary data.</text>
</comment>
<keyword evidence="7 14" id="KW-1133">Transmembrane helix</keyword>
<evidence type="ECO:0000256" key="5">
    <source>
        <dbReference type="ARBA" id="ARBA00022475"/>
    </source>
</evidence>
<evidence type="ECO:0000256" key="6">
    <source>
        <dbReference type="ARBA" id="ARBA00022692"/>
    </source>
</evidence>
<comment type="subcellular location">
    <subcellularLocation>
        <location evidence="1">Cell membrane</location>
        <topology evidence="1">Multi-pass membrane protein</topology>
    </subcellularLocation>
</comment>
<dbReference type="GO" id="GO:0015990">
    <property type="term" value="P:electron transport coupled proton transport"/>
    <property type="evidence" value="ECO:0007669"/>
    <property type="project" value="TreeGrafter"/>
</dbReference>
<dbReference type="PANTHER" id="PTHR36835:SF1">
    <property type="entry name" value="CYTOCHROME BO(3) UBIQUINOL OXIDASE SUBUNIT 4"/>
    <property type="match status" value="1"/>
</dbReference>
<evidence type="ECO:0000313" key="16">
    <source>
        <dbReference type="EMBL" id="NVN30009.1"/>
    </source>
</evidence>
<accession>A0A850NNN9</accession>
<dbReference type="GO" id="GO:0019646">
    <property type="term" value="P:aerobic electron transport chain"/>
    <property type="evidence" value="ECO:0007669"/>
    <property type="project" value="TreeGrafter"/>
</dbReference>
<dbReference type="EMBL" id="JACHXV010000004">
    <property type="protein sequence ID" value="MBB3173672.1"/>
    <property type="molecule type" value="Genomic_DNA"/>
</dbReference>
<keyword evidence="6 14" id="KW-0812">Transmembrane</keyword>
<evidence type="ECO:0000256" key="7">
    <source>
        <dbReference type="ARBA" id="ARBA00022989"/>
    </source>
</evidence>
<dbReference type="EMBL" id="JABXXQ010000093">
    <property type="protein sequence ID" value="NVN30009.1"/>
    <property type="molecule type" value="Genomic_DNA"/>
</dbReference>
<reference evidence="15 17" key="2">
    <citation type="submission" date="2020-08" db="EMBL/GenBank/DDBJ databases">
        <title>Genomic Encyclopedia of Type Strains, Phase III (KMG-III): the genomes of soil and plant-associated and newly described type strains.</title>
        <authorList>
            <person name="Whitman W."/>
        </authorList>
    </citation>
    <scope>NUCLEOTIDE SEQUENCE [LARGE SCALE GENOMIC DNA]</scope>
    <source>
        <strain evidence="15 17">CECT 8088</strain>
    </source>
</reference>
<protein>
    <recommendedName>
        <fullName evidence="4">Cytochrome bo(3) ubiquinol oxidase subunit 4</fullName>
    </recommendedName>
    <alternativeName>
        <fullName evidence="13">Cytochrome o ubiquinol oxidase subunit 4</fullName>
    </alternativeName>
    <alternativeName>
        <fullName evidence="10">Oxidase bo(3) subunit 4</fullName>
    </alternativeName>
    <alternativeName>
        <fullName evidence="11">Ubiquinol oxidase polypeptide IV</fullName>
    </alternativeName>
    <alternativeName>
        <fullName evidence="12">Ubiquinol oxidase subunit 4</fullName>
    </alternativeName>
</protein>
<evidence type="ECO:0000313" key="15">
    <source>
        <dbReference type="EMBL" id="MBB3173672.1"/>
    </source>
</evidence>
<comment type="similarity">
    <text evidence="2">Belongs to the cytochrome c oxidase bacterial subunit 4 family.</text>
</comment>
<dbReference type="GO" id="GO:0009319">
    <property type="term" value="C:cytochrome o ubiquinol oxidase complex"/>
    <property type="evidence" value="ECO:0007669"/>
    <property type="project" value="TreeGrafter"/>
</dbReference>
<dbReference type="InterPro" id="IPR050968">
    <property type="entry name" value="Cytochrome_c_oxidase_bac_sub4"/>
</dbReference>
<feature type="transmembrane region" description="Helical" evidence="14">
    <location>
        <begin position="12"/>
        <end position="35"/>
    </location>
</feature>
<dbReference type="AlphaFoldDB" id="A0A850NNN9"/>
<evidence type="ECO:0000256" key="11">
    <source>
        <dbReference type="ARBA" id="ARBA00030211"/>
    </source>
</evidence>
<comment type="subunit">
    <text evidence="3">Heterooctamer of two A chains, two B chains, two C chains and two D chains.</text>
</comment>
<dbReference type="GO" id="GO:0009486">
    <property type="term" value="F:cytochrome bo3 ubiquinol oxidase activity"/>
    <property type="evidence" value="ECO:0007669"/>
    <property type="project" value="TreeGrafter"/>
</dbReference>
<sequence length="107" mass="11836">MSKAPGYRDELRSYVVGIVLAVLLSGVSFALVAWHPASLRTTLWVISVAAALQALVHFRCFLHIDLSRQKRDDLSLIVFSVLVILLMVGGSFWIYDSQMSLMQPSAA</sequence>
<evidence type="ECO:0000256" key="14">
    <source>
        <dbReference type="SAM" id="Phobius"/>
    </source>
</evidence>
<evidence type="ECO:0000256" key="3">
    <source>
        <dbReference type="ARBA" id="ARBA00011700"/>
    </source>
</evidence>
<evidence type="ECO:0000256" key="4">
    <source>
        <dbReference type="ARBA" id="ARBA00014689"/>
    </source>
</evidence>
<keyword evidence="8 14" id="KW-0472">Membrane</keyword>
<evidence type="ECO:0000256" key="13">
    <source>
        <dbReference type="ARBA" id="ARBA00032185"/>
    </source>
</evidence>
<evidence type="ECO:0000256" key="1">
    <source>
        <dbReference type="ARBA" id="ARBA00004651"/>
    </source>
</evidence>
<dbReference type="GO" id="GO:0005886">
    <property type="term" value="C:plasma membrane"/>
    <property type="evidence" value="ECO:0007669"/>
    <property type="project" value="UniProtKB-SubCell"/>
</dbReference>